<dbReference type="Pfam" id="PF14749">
    <property type="entry name" value="Acyl-CoA_ox_N"/>
    <property type="match status" value="1"/>
</dbReference>
<evidence type="ECO:0000256" key="11">
    <source>
        <dbReference type="ARBA" id="ARBA00023140"/>
    </source>
</evidence>
<dbReference type="EMBL" id="JAEPRE010000029">
    <property type="protein sequence ID" value="KAG2235664.1"/>
    <property type="molecule type" value="Genomic_DNA"/>
</dbReference>
<evidence type="ECO:0000256" key="5">
    <source>
        <dbReference type="ARBA" id="ARBA00006288"/>
    </source>
</evidence>
<evidence type="ECO:0000256" key="10">
    <source>
        <dbReference type="ARBA" id="ARBA00023098"/>
    </source>
</evidence>
<keyword evidence="7 12" id="KW-0274">FAD</keyword>
<feature type="binding site" evidence="14">
    <location>
        <position position="145"/>
    </location>
    <ligand>
        <name>FAD</name>
        <dbReference type="ChEBI" id="CHEBI:57692"/>
    </ligand>
</feature>
<dbReference type="GO" id="GO:0005777">
    <property type="term" value="C:peroxisome"/>
    <property type="evidence" value="ECO:0007669"/>
    <property type="project" value="UniProtKB-SubCell"/>
</dbReference>
<dbReference type="GO" id="GO:0003997">
    <property type="term" value="F:acyl-CoA oxidase activity"/>
    <property type="evidence" value="ECO:0007669"/>
    <property type="project" value="UniProtKB-EC"/>
</dbReference>
<dbReference type="Proteomes" id="UP000613177">
    <property type="component" value="Unassembled WGS sequence"/>
</dbReference>
<dbReference type="GO" id="GO:0005504">
    <property type="term" value="F:fatty acid binding"/>
    <property type="evidence" value="ECO:0007669"/>
    <property type="project" value="TreeGrafter"/>
</dbReference>
<feature type="binding site" evidence="14">
    <location>
        <position position="184"/>
    </location>
    <ligand>
        <name>FAD</name>
        <dbReference type="ChEBI" id="CHEBI:57692"/>
    </ligand>
</feature>
<dbReference type="SUPFAM" id="SSF56645">
    <property type="entry name" value="Acyl-CoA dehydrogenase NM domain-like"/>
    <property type="match status" value="1"/>
</dbReference>
<dbReference type="SUPFAM" id="SSF47203">
    <property type="entry name" value="Acyl-CoA dehydrogenase C-terminal domain-like"/>
    <property type="match status" value="2"/>
</dbReference>
<dbReference type="InterPro" id="IPR009100">
    <property type="entry name" value="AcylCoA_DH/oxidase_NM_dom_sf"/>
</dbReference>
<dbReference type="AlphaFoldDB" id="A0A8H7SRR9"/>
<comment type="similarity">
    <text evidence="5 12">Belongs to the acyl-CoA oxidase family.</text>
</comment>
<evidence type="ECO:0000259" key="17">
    <source>
        <dbReference type="Pfam" id="PF22924"/>
    </source>
</evidence>
<evidence type="ECO:0000256" key="4">
    <source>
        <dbReference type="ARBA" id="ARBA00004846"/>
    </source>
</evidence>
<feature type="domain" description="Acyl-CoA oxidase C-terminal" evidence="15">
    <location>
        <begin position="491"/>
        <end position="660"/>
    </location>
</feature>
<feature type="domain" description="Acyl-coenzyme A oxidase N-terminal" evidence="16">
    <location>
        <begin position="25"/>
        <end position="139"/>
    </location>
</feature>
<keyword evidence="10" id="KW-0443">Lipid metabolism</keyword>
<dbReference type="Pfam" id="PF01756">
    <property type="entry name" value="ACOX"/>
    <property type="match status" value="1"/>
</dbReference>
<evidence type="ECO:0000256" key="3">
    <source>
        <dbReference type="ARBA" id="ARBA00004275"/>
    </source>
</evidence>
<evidence type="ECO:0000256" key="14">
    <source>
        <dbReference type="PIRSR" id="PIRSR000168-2"/>
    </source>
</evidence>
<dbReference type="GO" id="GO:0033540">
    <property type="term" value="P:fatty acid beta-oxidation using acyl-CoA oxidase"/>
    <property type="evidence" value="ECO:0007669"/>
    <property type="project" value="UniProtKB-UniPathway"/>
</dbReference>
<dbReference type="GO" id="GO:0071949">
    <property type="term" value="F:FAD binding"/>
    <property type="evidence" value="ECO:0007669"/>
    <property type="project" value="InterPro"/>
</dbReference>
<organism evidence="18 19">
    <name type="scientific">Thamnidium elegans</name>
    <dbReference type="NCBI Taxonomy" id="101142"/>
    <lineage>
        <taxon>Eukaryota</taxon>
        <taxon>Fungi</taxon>
        <taxon>Fungi incertae sedis</taxon>
        <taxon>Mucoromycota</taxon>
        <taxon>Mucoromycotina</taxon>
        <taxon>Mucoromycetes</taxon>
        <taxon>Mucorales</taxon>
        <taxon>Mucorineae</taxon>
        <taxon>Mucoraceae</taxon>
        <taxon>Thamnidium</taxon>
    </lineage>
</organism>
<proteinExistence type="inferred from homology"/>
<evidence type="ECO:0000256" key="1">
    <source>
        <dbReference type="ARBA" id="ARBA00001201"/>
    </source>
</evidence>
<evidence type="ECO:0000256" key="2">
    <source>
        <dbReference type="ARBA" id="ARBA00001974"/>
    </source>
</evidence>
<comment type="cofactor">
    <cofactor evidence="2">
        <name>FAD</name>
        <dbReference type="ChEBI" id="CHEBI:57692"/>
    </cofactor>
</comment>
<dbReference type="PANTHER" id="PTHR10909:SF250">
    <property type="entry name" value="PEROXISOMAL ACYL-COENZYME A OXIDASE 1"/>
    <property type="match status" value="1"/>
</dbReference>
<dbReference type="FunFam" id="1.10.540.10:FF:000015">
    <property type="entry name" value="Acyl-coenzyme A oxidase"/>
    <property type="match status" value="1"/>
</dbReference>
<comment type="pathway">
    <text evidence="4">Lipid metabolism; peroxisomal fatty acid beta-oxidation.</text>
</comment>
<gene>
    <name evidence="18" type="ORF">INT48_008540</name>
</gene>
<evidence type="ECO:0000256" key="7">
    <source>
        <dbReference type="ARBA" id="ARBA00022827"/>
    </source>
</evidence>
<dbReference type="Pfam" id="PF22924">
    <property type="entry name" value="ACOX_C_alpha1"/>
    <property type="match status" value="1"/>
</dbReference>
<evidence type="ECO:0000256" key="9">
    <source>
        <dbReference type="ARBA" id="ARBA00023002"/>
    </source>
</evidence>
<evidence type="ECO:0000256" key="6">
    <source>
        <dbReference type="ARBA" id="ARBA00022630"/>
    </source>
</evidence>
<evidence type="ECO:0000259" key="15">
    <source>
        <dbReference type="Pfam" id="PF01756"/>
    </source>
</evidence>
<dbReference type="InterPro" id="IPR055060">
    <property type="entry name" value="ACOX_C_alpha1"/>
</dbReference>
<evidence type="ECO:0000256" key="13">
    <source>
        <dbReference type="PIRSR" id="PIRSR000168-1"/>
    </source>
</evidence>
<name>A0A8H7SRR9_9FUNG</name>
<evidence type="ECO:0000313" key="19">
    <source>
        <dbReference type="Proteomes" id="UP000613177"/>
    </source>
</evidence>
<protein>
    <recommendedName>
        <fullName evidence="12">Acyl-coenzyme A oxidase</fullName>
    </recommendedName>
</protein>
<keyword evidence="9" id="KW-0560">Oxidoreductase</keyword>
<reference evidence="18" key="1">
    <citation type="submission" date="2021-01" db="EMBL/GenBank/DDBJ databases">
        <title>Metabolic potential, ecology and presence of endohyphal bacteria is reflected in genomic diversity of Mucoromycotina.</title>
        <authorList>
            <person name="Muszewska A."/>
            <person name="Okrasinska A."/>
            <person name="Steczkiewicz K."/>
            <person name="Drgas O."/>
            <person name="Orlowska M."/>
            <person name="Perlinska-Lenart U."/>
            <person name="Aleksandrzak-Piekarczyk T."/>
            <person name="Szatraj K."/>
            <person name="Zielenkiewicz U."/>
            <person name="Pilsyk S."/>
            <person name="Malc E."/>
            <person name="Mieczkowski P."/>
            <person name="Kruszewska J.S."/>
            <person name="Biernat P."/>
            <person name="Pawlowska J."/>
        </authorList>
    </citation>
    <scope>NUCLEOTIDE SEQUENCE</scope>
    <source>
        <strain evidence="18">WA0000018081</strain>
    </source>
</reference>
<dbReference type="GO" id="GO:0055088">
    <property type="term" value="P:lipid homeostasis"/>
    <property type="evidence" value="ECO:0007669"/>
    <property type="project" value="TreeGrafter"/>
</dbReference>
<keyword evidence="11" id="KW-0576">Peroxisome</keyword>
<comment type="catalytic activity">
    <reaction evidence="1">
        <text>a 2,3-saturated acyl-CoA + O2 = a (2E)-enoyl-CoA + H2O2</text>
        <dbReference type="Rhea" id="RHEA:38959"/>
        <dbReference type="ChEBI" id="CHEBI:15379"/>
        <dbReference type="ChEBI" id="CHEBI:16240"/>
        <dbReference type="ChEBI" id="CHEBI:58856"/>
        <dbReference type="ChEBI" id="CHEBI:65111"/>
        <dbReference type="EC" id="1.3.3.6"/>
    </reaction>
</comment>
<dbReference type="UniPathway" id="UPA00661"/>
<dbReference type="InterPro" id="IPR029320">
    <property type="entry name" value="Acyl-CoA_ox_N"/>
</dbReference>
<dbReference type="InterPro" id="IPR002655">
    <property type="entry name" value="Acyl-CoA_oxidase_C"/>
</dbReference>
<dbReference type="FunFam" id="1.20.140.10:FF:000015">
    <property type="entry name" value="Acyl-coenzyme A oxidase"/>
    <property type="match status" value="1"/>
</dbReference>
<dbReference type="Gene3D" id="2.40.110.10">
    <property type="entry name" value="Butyryl-CoA Dehydrogenase, subunit A, domain 2"/>
    <property type="match status" value="1"/>
</dbReference>
<keyword evidence="6 12" id="KW-0285">Flavoprotein</keyword>
<dbReference type="PIRSF" id="PIRSF000168">
    <property type="entry name" value="Acyl-CoA_oxidase"/>
    <property type="match status" value="1"/>
</dbReference>
<dbReference type="FunFam" id="2.40.110.10:FF:000003">
    <property type="entry name" value="Acyl-coenzyme A oxidase"/>
    <property type="match status" value="1"/>
</dbReference>
<sequence length="677" mass="76089">MTLNKTLVQMSTDIETARNKSDFSTESMYYLLRGGPKAIEQLDYFRNLTQNDPVFNKSEVPFLNRQEQLQKALQISKRLIELMQEQDMNESQCAALIEHIDFALPVTLHFKAFMPVIKNQGTPKQVDKWYNAARKCAIIGCYAQTELSHGSNVMGLKTEAVYDQNSDEFIIHTPDITAAKWWVGGLGVACTHAVVQAQLLIGAKSFGPHLFIVPIRSPIDLEPFKGITVGDIGPKAYGGFATSDNGFVLFDKVRIPRDNMLMKFSQVTRDGKYIAPVHSKMSYGSMVKIRVDLVEEAGWRLGKAVTIAVRYCTVRRQFQAPESKLDNSNLETQVISYSSVKHRLMSLLSTAYALIVSSEAMYTKFNTLTKQLEVNNATMLPEVHATSCALKSWSTRHSADGMEECRKAMGGHGFSVFSGVSELFAIFVPSNTYEGDNFVLSQQVARFLLKQLNDMSKGKQLTSTTEYLNTLTEEPTDSFKFENPYEQILDPRIQLKVFGRRTARLVASLDKQLKSGRAWSDLNVECWAVSTAHAEYFILQEMIRKVEAVRPVAEYAKLADTLKAVSDLFCLFTLNYSSSSTFLSTFTIHPSDLDMLNGQYRTILAKVANNAIPLTDSFGFTDFELNTALGKKDGRAYEHFWDVVQKNPVNSKAENVKLRKLVLDILHRGNTLKVSKL</sequence>
<dbReference type="PANTHER" id="PTHR10909">
    <property type="entry name" value="ELECTRON TRANSPORT OXIDOREDUCTASE"/>
    <property type="match status" value="1"/>
</dbReference>
<feature type="active site" description="Proton acceptor" evidence="13">
    <location>
        <position position="434"/>
    </location>
</feature>
<evidence type="ECO:0000259" key="16">
    <source>
        <dbReference type="Pfam" id="PF14749"/>
    </source>
</evidence>
<keyword evidence="19" id="KW-1185">Reference proteome</keyword>
<dbReference type="Gene3D" id="1.20.140.10">
    <property type="entry name" value="Butyryl-CoA Dehydrogenase, subunit A, domain 3"/>
    <property type="match status" value="2"/>
</dbReference>
<dbReference type="Gene3D" id="1.10.540.10">
    <property type="entry name" value="Acyl-CoA dehydrogenase/oxidase, N-terminal domain"/>
    <property type="match status" value="1"/>
</dbReference>
<accession>A0A8H7SRR9</accession>
<feature type="domain" description="Acyl-CoA oxidase C-alpha1" evidence="17">
    <location>
        <begin position="283"/>
        <end position="449"/>
    </location>
</feature>
<dbReference type="InterPro" id="IPR046373">
    <property type="entry name" value="Acyl-CoA_Oxase/DH_mid-dom_sf"/>
</dbReference>
<dbReference type="InterPro" id="IPR036250">
    <property type="entry name" value="AcylCo_DH-like_C"/>
</dbReference>
<evidence type="ECO:0000313" key="18">
    <source>
        <dbReference type="EMBL" id="KAG2235664.1"/>
    </source>
</evidence>
<comment type="subcellular location">
    <subcellularLocation>
        <location evidence="3">Peroxisome</location>
    </subcellularLocation>
</comment>
<keyword evidence="8" id="KW-0276">Fatty acid metabolism</keyword>
<dbReference type="InterPro" id="IPR012258">
    <property type="entry name" value="Acyl-CoA_oxidase"/>
</dbReference>
<dbReference type="InterPro" id="IPR037069">
    <property type="entry name" value="AcylCoA_DH/ox_N_sf"/>
</dbReference>
<comment type="caution">
    <text evidence="18">The sequence shown here is derived from an EMBL/GenBank/DDBJ whole genome shotgun (WGS) entry which is preliminary data.</text>
</comment>
<evidence type="ECO:0000256" key="8">
    <source>
        <dbReference type="ARBA" id="ARBA00022832"/>
    </source>
</evidence>
<evidence type="ECO:0000256" key="12">
    <source>
        <dbReference type="PIRNR" id="PIRNR000168"/>
    </source>
</evidence>